<protein>
    <submittedName>
        <fullName evidence="1">Uncharacterized protein</fullName>
    </submittedName>
</protein>
<gene>
    <name evidence="1" type="ORF">BW34_02460</name>
</gene>
<dbReference type="RefSeq" id="WP_036313267.1">
    <property type="nucleotide sequence ID" value="NZ_JFYO01000007.1"/>
</dbReference>
<reference evidence="1 2" key="1">
    <citation type="submission" date="2014-03" db="EMBL/GenBank/DDBJ databases">
        <title>Draft Genome Sequences of 13 Willow Endophytes.</title>
        <authorList>
            <person name="Gan H.Y."/>
            <person name="Gan H.M."/>
            <person name="Savka M.A."/>
            <person name="Hudson A.O."/>
        </authorList>
    </citation>
    <scope>NUCLEOTIDE SEQUENCE [LARGE SCALE GENOMIC DNA]</scope>
    <source>
        <strain evidence="1 2">RIT293</strain>
    </source>
</reference>
<dbReference type="Proteomes" id="UP000024001">
    <property type="component" value="Unassembled WGS sequence"/>
</dbReference>
<dbReference type="OrthoDB" id="5082939at2"/>
<evidence type="ECO:0000313" key="1">
    <source>
        <dbReference type="EMBL" id="EZP26128.1"/>
    </source>
</evidence>
<dbReference type="AlphaFoldDB" id="A0A031FNG3"/>
<comment type="caution">
    <text evidence="1">The sequence shown here is derived from an EMBL/GenBank/DDBJ whole genome shotgun (WGS) entry which is preliminary data.</text>
</comment>
<dbReference type="PATRIC" id="fig|273677.3.peg.2442"/>
<name>A0A031FNG3_9MICO</name>
<evidence type="ECO:0000313" key="2">
    <source>
        <dbReference type="Proteomes" id="UP000024001"/>
    </source>
</evidence>
<sequence length="113" mass="11535">MTGLPSIHEPAGTPEDQPDLVARIRAVDGVTDVYSPRSAIARIPGLIAAAAGADGDRVAEVAVTVRDGMPLVAARIATASHDNTPAAARRVADALLGNTPGDAQISIQIARIH</sequence>
<accession>A0A031FNG3</accession>
<proteinExistence type="predicted"/>
<organism evidence="1 2">
    <name type="scientific">Microbacterium oleivorans</name>
    <dbReference type="NCBI Taxonomy" id="273677"/>
    <lineage>
        <taxon>Bacteria</taxon>
        <taxon>Bacillati</taxon>
        <taxon>Actinomycetota</taxon>
        <taxon>Actinomycetes</taxon>
        <taxon>Micrococcales</taxon>
        <taxon>Microbacteriaceae</taxon>
        <taxon>Microbacterium</taxon>
    </lineage>
</organism>
<keyword evidence="2" id="KW-1185">Reference proteome</keyword>
<dbReference type="EMBL" id="JFYO01000007">
    <property type="protein sequence ID" value="EZP26128.1"/>
    <property type="molecule type" value="Genomic_DNA"/>
</dbReference>